<comment type="similarity">
    <text evidence="1">Belongs to the asaB hydroxylase/desaturase family.</text>
</comment>
<dbReference type="NCBIfam" id="NF041278">
    <property type="entry name" value="CmcJ_NvfI_EfuI"/>
    <property type="match status" value="1"/>
</dbReference>
<dbReference type="OrthoDB" id="412788at2759"/>
<accession>A0A9P9D2Y1</accession>
<dbReference type="PANTHER" id="PTHR34598">
    <property type="entry name" value="BLL6449 PROTEIN"/>
    <property type="match status" value="1"/>
</dbReference>
<feature type="region of interest" description="Disordered" evidence="2">
    <location>
        <begin position="1"/>
        <end position="22"/>
    </location>
</feature>
<reference evidence="3" key="1">
    <citation type="journal article" date="2021" name="Nat. Commun.">
        <title>Genetic determinants of endophytism in the Arabidopsis root mycobiome.</title>
        <authorList>
            <person name="Mesny F."/>
            <person name="Miyauchi S."/>
            <person name="Thiergart T."/>
            <person name="Pickel B."/>
            <person name="Atanasova L."/>
            <person name="Karlsson M."/>
            <person name="Huettel B."/>
            <person name="Barry K.W."/>
            <person name="Haridas S."/>
            <person name="Chen C."/>
            <person name="Bauer D."/>
            <person name="Andreopoulos W."/>
            <person name="Pangilinan J."/>
            <person name="LaButti K."/>
            <person name="Riley R."/>
            <person name="Lipzen A."/>
            <person name="Clum A."/>
            <person name="Drula E."/>
            <person name="Henrissat B."/>
            <person name="Kohler A."/>
            <person name="Grigoriev I.V."/>
            <person name="Martin F.M."/>
            <person name="Hacquard S."/>
        </authorList>
    </citation>
    <scope>NUCLEOTIDE SEQUENCE</scope>
    <source>
        <strain evidence="3">MPI-CAGE-AT-0021</strain>
    </source>
</reference>
<sequence length="289" mass="32979">MASSTVSQSSSTFPVPPADTRKHHVQTTLNYYKRPADGNEPPTIYPFKPATHDVSQYTESVEATIYDIAGEELNYNLDTHGFKFHYHETKVKNFSDLDTIKREYFPEVEQMLKELTGAKYVHIFNPIVRTTQTDPSKPSQGPLPLVHIDQTPEDSVAGAKFDLGPLADELLKGRFQVVHVWRPLKPHYKDPLAVADAHSVAEEDLIHTKVVFPEREGSIFNIAHNPSHRFYYRYGQTPNIVSLFKSYDSKTGIARRNPHTAFVNPETVDYPGRESVEVRTYVFYEPEQN</sequence>
<protein>
    <recommendedName>
        <fullName evidence="5">Methyltransferase</fullName>
    </recommendedName>
</protein>
<comment type="caution">
    <text evidence="3">The sequence shown here is derived from an EMBL/GenBank/DDBJ whole genome shotgun (WGS) entry which is preliminary data.</text>
</comment>
<organism evidence="3 4">
    <name type="scientific">Dactylonectria estremocensis</name>
    <dbReference type="NCBI Taxonomy" id="1079267"/>
    <lineage>
        <taxon>Eukaryota</taxon>
        <taxon>Fungi</taxon>
        <taxon>Dikarya</taxon>
        <taxon>Ascomycota</taxon>
        <taxon>Pezizomycotina</taxon>
        <taxon>Sordariomycetes</taxon>
        <taxon>Hypocreomycetidae</taxon>
        <taxon>Hypocreales</taxon>
        <taxon>Nectriaceae</taxon>
        <taxon>Dactylonectria</taxon>
    </lineage>
</organism>
<feature type="compositionally biased region" description="Low complexity" evidence="2">
    <location>
        <begin position="1"/>
        <end position="12"/>
    </location>
</feature>
<dbReference type="InterPro" id="IPR044053">
    <property type="entry name" value="AsaB-like"/>
</dbReference>
<proteinExistence type="inferred from homology"/>
<keyword evidence="4" id="KW-1185">Reference proteome</keyword>
<dbReference type="AlphaFoldDB" id="A0A9P9D2Y1"/>
<dbReference type="Proteomes" id="UP000717696">
    <property type="component" value="Unassembled WGS sequence"/>
</dbReference>
<evidence type="ECO:0000313" key="4">
    <source>
        <dbReference type="Proteomes" id="UP000717696"/>
    </source>
</evidence>
<gene>
    <name evidence="3" type="ORF">B0J13DRAFT_461712</name>
</gene>
<evidence type="ECO:0000256" key="1">
    <source>
        <dbReference type="ARBA" id="ARBA00023604"/>
    </source>
</evidence>
<evidence type="ECO:0000256" key="2">
    <source>
        <dbReference type="SAM" id="MobiDB-lite"/>
    </source>
</evidence>
<evidence type="ECO:0008006" key="5">
    <source>
        <dbReference type="Google" id="ProtNLM"/>
    </source>
</evidence>
<dbReference type="PANTHER" id="PTHR34598:SF3">
    <property type="entry name" value="OXIDOREDUCTASE AN1597"/>
    <property type="match status" value="1"/>
</dbReference>
<dbReference type="GO" id="GO:0016491">
    <property type="term" value="F:oxidoreductase activity"/>
    <property type="evidence" value="ECO:0007669"/>
    <property type="project" value="InterPro"/>
</dbReference>
<name>A0A9P9D2Y1_9HYPO</name>
<dbReference type="EMBL" id="JAGMUU010000054">
    <property type="protein sequence ID" value="KAH7111733.1"/>
    <property type="molecule type" value="Genomic_DNA"/>
</dbReference>
<evidence type="ECO:0000313" key="3">
    <source>
        <dbReference type="EMBL" id="KAH7111733.1"/>
    </source>
</evidence>